<feature type="transmembrane region" description="Helical" evidence="5">
    <location>
        <begin position="566"/>
        <end position="584"/>
    </location>
</feature>
<feature type="domain" description="NFD4 C-terminal" evidence="8">
    <location>
        <begin position="131"/>
        <end position="310"/>
    </location>
</feature>
<sequence length="879" mass="96268">MLALLPTFVSLMLMLLVRIYKANTSDDKKHLNGFSAIALIIAGYLMIMIILENIFSLPSWARNFTFILLLILLASPLGIAIKAQKEDSKRFLKTFNLESNDAAKDQAYHELPSGEGEVNAALDEKNLSDEEGMNLLQAVCTVNFWLLFIAMICGMGSTQAVINNLSQIGQSLNYTTVEMNNLVSLWSIWTCLGRVGSGYLSDYLLHTRGWTRPLLMAITLATVIIGHIVIASGFPGNLYVGSILMGICDGSQWSLMPTITSDIFGVRHMGTIYNTFGLGCPIGSYIFSVRVIGYIYDMEAGGEDHSCLGQRSADMRISTSPRDIGTQYPTSTYTTIDGKTLPLAYGFSIAVWLIHLRHLLLSSEIKPRLRPINARNLGCFQEHWHMRRGPGWCHLLRANITLRNYSGFCGPWVVQLAGAIQNFLGYFLTWACVVGLIATGSGAVDVSLSCSNVHSFYDVSLTQLIPVTGVHNFPVDGCLGISGAIVIQVYDTFYKGDPSKFLLMLALLPTFVPLMLMLLVKIYKANIGDDKKHLNGFSAIVLIIAGYLMLIIMLENIFSLPSWARIFTFILLLILLASPLGLAIKAQKEDSKRFLKTFNLESNDAKDQAYHELPSGEGEVNAPLDEKKLSDEEGMNLLQAMCTVNFWLVVYCHDMWNGVVVYCHDMWNGLDTDCDKQLEPNGTISQLHFCGDYLLHTRGWTRPLLMSITLAATIIGHIVIASGFPGTLYVGSILMAICDGSFWTLMPTIALDMFGVRHMGTIFNAIGVACPVGSYIFSVRIIGYIYDKEAGGEDHSCFGTREGALGAGLELGQVAVVISGGGGGDESGVEELEDSISNVGKIGLDLGRWIYLDVGGSSGYAALGVGDGARIVFVTRWIQ</sequence>
<dbReference type="EMBL" id="OIVN01006137">
    <property type="protein sequence ID" value="SPD25906.1"/>
    <property type="molecule type" value="Genomic_DNA"/>
</dbReference>
<dbReference type="InterPro" id="IPR036259">
    <property type="entry name" value="MFS_trans_sf"/>
</dbReference>
<dbReference type="InterPro" id="IPR010658">
    <property type="entry name" value="Nodulin-like"/>
</dbReference>
<feature type="transmembrane region" description="Helical" evidence="5">
    <location>
        <begin position="423"/>
        <end position="444"/>
    </location>
</feature>
<evidence type="ECO:0000259" key="8">
    <source>
        <dbReference type="Pfam" id="PF23262"/>
    </source>
</evidence>
<feature type="transmembrane region" description="Helical" evidence="5">
    <location>
        <begin position="31"/>
        <end position="51"/>
    </location>
</feature>
<organism evidence="9">
    <name type="scientific">Fagus sylvatica</name>
    <name type="common">Beechnut</name>
    <dbReference type="NCBI Taxonomy" id="28930"/>
    <lineage>
        <taxon>Eukaryota</taxon>
        <taxon>Viridiplantae</taxon>
        <taxon>Streptophyta</taxon>
        <taxon>Embryophyta</taxon>
        <taxon>Tracheophyta</taxon>
        <taxon>Spermatophyta</taxon>
        <taxon>Magnoliopsida</taxon>
        <taxon>eudicotyledons</taxon>
        <taxon>Gunneridae</taxon>
        <taxon>Pentapetalae</taxon>
        <taxon>rosids</taxon>
        <taxon>fabids</taxon>
        <taxon>Fagales</taxon>
        <taxon>Fagaceae</taxon>
        <taxon>Fagus</taxon>
    </lineage>
</organism>
<evidence type="ECO:0000256" key="4">
    <source>
        <dbReference type="ARBA" id="ARBA00023136"/>
    </source>
</evidence>
<evidence type="ECO:0008006" key="10">
    <source>
        <dbReference type="Google" id="ProtNLM"/>
    </source>
</evidence>
<dbReference type="PANTHER" id="PTHR21576">
    <property type="entry name" value="UNCHARACTERIZED NODULIN-LIKE PROTEIN"/>
    <property type="match status" value="1"/>
</dbReference>
<feature type="transmembrane region" description="Helical" evidence="5">
    <location>
        <begin position="135"/>
        <end position="156"/>
    </location>
</feature>
<keyword evidence="3 5" id="KW-1133">Transmembrane helix</keyword>
<dbReference type="PANTHER" id="PTHR21576:SF22">
    <property type="entry name" value="F25A4.25 PROTEIN"/>
    <property type="match status" value="1"/>
</dbReference>
<evidence type="ECO:0000256" key="1">
    <source>
        <dbReference type="ARBA" id="ARBA00004141"/>
    </source>
</evidence>
<dbReference type="SUPFAM" id="SSF103473">
    <property type="entry name" value="MFS general substrate transporter"/>
    <property type="match status" value="2"/>
</dbReference>
<feature type="signal peptide" evidence="6">
    <location>
        <begin position="1"/>
        <end position="22"/>
    </location>
</feature>
<evidence type="ECO:0000259" key="7">
    <source>
        <dbReference type="Pfam" id="PF06813"/>
    </source>
</evidence>
<dbReference type="AlphaFoldDB" id="A0A2N9IJP6"/>
<comment type="subcellular location">
    <subcellularLocation>
        <location evidence="1">Membrane</location>
        <topology evidence="1">Multi-pass membrane protein</topology>
    </subcellularLocation>
</comment>
<feature type="chain" id="PRO_5014925659" description="Nodulin-like domain-containing protein" evidence="6">
    <location>
        <begin position="23"/>
        <end position="879"/>
    </location>
</feature>
<accession>A0A2N9IJP6</accession>
<evidence type="ECO:0000256" key="3">
    <source>
        <dbReference type="ARBA" id="ARBA00022989"/>
    </source>
</evidence>
<evidence type="ECO:0000256" key="6">
    <source>
        <dbReference type="SAM" id="SignalP"/>
    </source>
</evidence>
<evidence type="ECO:0000256" key="2">
    <source>
        <dbReference type="ARBA" id="ARBA00022692"/>
    </source>
</evidence>
<reference evidence="9" key="1">
    <citation type="submission" date="2018-02" db="EMBL/GenBank/DDBJ databases">
        <authorList>
            <person name="Cohen D.B."/>
            <person name="Kent A.D."/>
        </authorList>
    </citation>
    <scope>NUCLEOTIDE SEQUENCE</scope>
</reference>
<evidence type="ECO:0000313" key="9">
    <source>
        <dbReference type="EMBL" id="SPD25906.1"/>
    </source>
</evidence>
<feature type="transmembrane region" description="Helical" evidence="5">
    <location>
        <begin position="501"/>
        <end position="522"/>
    </location>
</feature>
<evidence type="ECO:0000256" key="5">
    <source>
        <dbReference type="SAM" id="Phobius"/>
    </source>
</evidence>
<feature type="transmembrane region" description="Helical" evidence="5">
    <location>
        <begin position="214"/>
        <end position="234"/>
    </location>
</feature>
<keyword evidence="6" id="KW-0732">Signal</keyword>
<feature type="transmembrane region" description="Helical" evidence="5">
    <location>
        <begin position="63"/>
        <end position="81"/>
    </location>
</feature>
<feature type="transmembrane region" description="Helical" evidence="5">
    <location>
        <begin position="762"/>
        <end position="786"/>
    </location>
</feature>
<proteinExistence type="predicted"/>
<dbReference type="Pfam" id="PF06813">
    <property type="entry name" value="Nodulin-like"/>
    <property type="match status" value="2"/>
</dbReference>
<feature type="transmembrane region" description="Helical" evidence="5">
    <location>
        <begin position="534"/>
        <end position="554"/>
    </location>
</feature>
<keyword evidence="2 5" id="KW-0812">Transmembrane</keyword>
<protein>
    <recommendedName>
        <fullName evidence="10">Nodulin-like domain-containing protein</fullName>
    </recommendedName>
</protein>
<dbReference type="Pfam" id="PF23262">
    <property type="entry name" value="NFD4_C"/>
    <property type="match status" value="1"/>
</dbReference>
<name>A0A2N9IJP6_FAGSY</name>
<dbReference type="Gene3D" id="1.20.1250.20">
    <property type="entry name" value="MFS general substrate transporter like domains"/>
    <property type="match status" value="1"/>
</dbReference>
<dbReference type="GO" id="GO:0016020">
    <property type="term" value="C:membrane"/>
    <property type="evidence" value="ECO:0007669"/>
    <property type="project" value="UniProtKB-SubCell"/>
</dbReference>
<keyword evidence="4 5" id="KW-0472">Membrane</keyword>
<dbReference type="InterPro" id="IPR056555">
    <property type="entry name" value="NFD4_C"/>
</dbReference>
<feature type="domain" description="Nodulin-like" evidence="7">
    <location>
        <begin position="1"/>
        <end position="80"/>
    </location>
</feature>
<feature type="domain" description="Nodulin-like" evidence="7">
    <location>
        <begin position="410"/>
        <end position="581"/>
    </location>
</feature>
<gene>
    <name evidence="9" type="ORF">FSB_LOCUS53788</name>
</gene>